<name>A0A6M0K6Q5_9GAMM</name>
<feature type="transmembrane region" description="Helical" evidence="7">
    <location>
        <begin position="60"/>
        <end position="78"/>
    </location>
</feature>
<dbReference type="RefSeq" id="WP_164454521.1">
    <property type="nucleotide sequence ID" value="NZ_JAAIJQ010000071.1"/>
</dbReference>
<reference evidence="8 9" key="1">
    <citation type="submission" date="2020-02" db="EMBL/GenBank/DDBJ databases">
        <title>Genome sequences of Thiorhodococcus mannitoliphagus and Thiorhodococcus minor, purple sulfur photosynthetic bacteria in the gammaproteobacterial family, Chromatiaceae.</title>
        <authorList>
            <person name="Aviles F.A."/>
            <person name="Meyer T.E."/>
            <person name="Kyndt J.A."/>
        </authorList>
    </citation>
    <scope>NUCLEOTIDE SEQUENCE [LARGE SCALE GENOMIC DNA]</scope>
    <source>
        <strain evidence="8 9">DSM 11518</strain>
    </source>
</reference>
<keyword evidence="2 7" id="KW-0812">Transmembrane</keyword>
<evidence type="ECO:0000313" key="9">
    <source>
        <dbReference type="Proteomes" id="UP000483379"/>
    </source>
</evidence>
<evidence type="ECO:0000256" key="6">
    <source>
        <dbReference type="SAM" id="MobiDB-lite"/>
    </source>
</evidence>
<keyword evidence="4 7" id="KW-1133">Transmembrane helix</keyword>
<keyword evidence="5 7" id="KW-0472">Membrane</keyword>
<evidence type="ECO:0000256" key="7">
    <source>
        <dbReference type="SAM" id="Phobius"/>
    </source>
</evidence>
<comment type="subcellular location">
    <subcellularLocation>
        <location evidence="1">Membrane</location>
        <topology evidence="1">Multi-pass membrane protein</topology>
    </subcellularLocation>
</comment>
<sequence length="472" mass="50566">MSAKRKAPSRPTTLGEAWALRWPERHLLSICALAIGLGFMMVLGSGYAEGQPFEAMDLTPFLIYGACLAAMHLTLVATRFHGDQILLSSLAFLAGFGLLAQYRMGTLNLSDLTSASLYLFPAGIALMLAACLALMRGRYERLKDGLWIWAGLSLLLVAALLALGQRYRGGVYGAGLITPTELLKVTVVLYLASFIDRNAKALANWGKGFPRPPLRALLPVGVFWAALTALLLLQRDLGMFVILSVTLLIMLFVGTQRLGYMVLGGLAATAAGYLVLGLFAHGQRRIQAWLSPFDDPTGNSWQILQGLSGMYSGGLWGEGFGEGNPEYTPIAQSDFIYSVIGEELGFVGCVLIVIFFLIFFGRGLGIADQTRSSFGRLVCIGLTTVLATQTFLNLGGVTKFIPLTGITLPFISHGGSSLITSFISLGLLLAISEGAPKAQGSSARKKAPTRPKRATQKQPASKKRPARAAKAD</sequence>
<keyword evidence="3" id="KW-0133">Cell shape</keyword>
<feature type="transmembrane region" description="Helical" evidence="7">
    <location>
        <begin position="213"/>
        <end position="231"/>
    </location>
</feature>
<dbReference type="EMBL" id="JAAIJQ010000071">
    <property type="protein sequence ID" value="NEV64025.1"/>
    <property type="molecule type" value="Genomic_DNA"/>
</dbReference>
<dbReference type="GO" id="GO:0051301">
    <property type="term" value="P:cell division"/>
    <property type="evidence" value="ECO:0007669"/>
    <property type="project" value="InterPro"/>
</dbReference>
<dbReference type="PANTHER" id="PTHR30474">
    <property type="entry name" value="CELL CYCLE PROTEIN"/>
    <property type="match status" value="1"/>
</dbReference>
<feature type="transmembrane region" description="Helical" evidence="7">
    <location>
        <begin position="27"/>
        <end position="48"/>
    </location>
</feature>
<accession>A0A6M0K6Q5</accession>
<dbReference type="Proteomes" id="UP000483379">
    <property type="component" value="Unassembled WGS sequence"/>
</dbReference>
<dbReference type="GO" id="GO:0015648">
    <property type="term" value="F:lipid-linked peptidoglycan transporter activity"/>
    <property type="evidence" value="ECO:0007669"/>
    <property type="project" value="TreeGrafter"/>
</dbReference>
<protein>
    <submittedName>
        <fullName evidence="8">FtsW/RodA/SpoVE family cell cycle protein</fullName>
    </submittedName>
</protein>
<feature type="compositionally biased region" description="Basic residues" evidence="6">
    <location>
        <begin position="443"/>
        <end position="472"/>
    </location>
</feature>
<gene>
    <name evidence="8" type="ORF">G3446_19410</name>
</gene>
<dbReference type="Pfam" id="PF01098">
    <property type="entry name" value="FTSW_RODA_SPOVE"/>
    <property type="match status" value="1"/>
</dbReference>
<proteinExistence type="predicted"/>
<feature type="transmembrane region" description="Helical" evidence="7">
    <location>
        <begin position="377"/>
        <end position="398"/>
    </location>
</feature>
<feature type="transmembrane region" description="Helical" evidence="7">
    <location>
        <begin position="85"/>
        <end position="103"/>
    </location>
</feature>
<organism evidence="8 9">
    <name type="scientific">Thiorhodococcus minor</name>
    <dbReference type="NCBI Taxonomy" id="57489"/>
    <lineage>
        <taxon>Bacteria</taxon>
        <taxon>Pseudomonadati</taxon>
        <taxon>Pseudomonadota</taxon>
        <taxon>Gammaproteobacteria</taxon>
        <taxon>Chromatiales</taxon>
        <taxon>Chromatiaceae</taxon>
        <taxon>Thiorhodococcus</taxon>
    </lineage>
</organism>
<feature type="transmembrane region" description="Helical" evidence="7">
    <location>
        <begin position="260"/>
        <end position="280"/>
    </location>
</feature>
<evidence type="ECO:0000256" key="2">
    <source>
        <dbReference type="ARBA" id="ARBA00022692"/>
    </source>
</evidence>
<keyword evidence="9" id="KW-1185">Reference proteome</keyword>
<feature type="region of interest" description="Disordered" evidence="6">
    <location>
        <begin position="435"/>
        <end position="472"/>
    </location>
</feature>
<dbReference type="GO" id="GO:0008360">
    <property type="term" value="P:regulation of cell shape"/>
    <property type="evidence" value="ECO:0007669"/>
    <property type="project" value="UniProtKB-KW"/>
</dbReference>
<dbReference type="GO" id="GO:0005886">
    <property type="term" value="C:plasma membrane"/>
    <property type="evidence" value="ECO:0007669"/>
    <property type="project" value="TreeGrafter"/>
</dbReference>
<feature type="transmembrane region" description="Helical" evidence="7">
    <location>
        <begin position="170"/>
        <end position="192"/>
    </location>
</feature>
<comment type="caution">
    <text evidence="8">The sequence shown here is derived from an EMBL/GenBank/DDBJ whole genome shotgun (WGS) entry which is preliminary data.</text>
</comment>
<evidence type="ECO:0000256" key="1">
    <source>
        <dbReference type="ARBA" id="ARBA00004141"/>
    </source>
</evidence>
<dbReference type="AlphaFoldDB" id="A0A6M0K6Q5"/>
<feature type="transmembrane region" description="Helical" evidence="7">
    <location>
        <begin position="237"/>
        <end position="253"/>
    </location>
</feature>
<evidence type="ECO:0000313" key="8">
    <source>
        <dbReference type="EMBL" id="NEV64025.1"/>
    </source>
</evidence>
<evidence type="ECO:0000256" key="5">
    <source>
        <dbReference type="ARBA" id="ARBA00023136"/>
    </source>
</evidence>
<feature type="transmembrane region" description="Helical" evidence="7">
    <location>
        <begin position="146"/>
        <end position="164"/>
    </location>
</feature>
<dbReference type="InterPro" id="IPR001182">
    <property type="entry name" value="FtsW/RodA"/>
</dbReference>
<feature type="transmembrane region" description="Helical" evidence="7">
    <location>
        <begin position="344"/>
        <end position="365"/>
    </location>
</feature>
<evidence type="ECO:0000256" key="4">
    <source>
        <dbReference type="ARBA" id="ARBA00022989"/>
    </source>
</evidence>
<evidence type="ECO:0000256" key="3">
    <source>
        <dbReference type="ARBA" id="ARBA00022960"/>
    </source>
</evidence>
<dbReference type="GO" id="GO:0032153">
    <property type="term" value="C:cell division site"/>
    <property type="evidence" value="ECO:0007669"/>
    <property type="project" value="TreeGrafter"/>
</dbReference>
<feature type="transmembrane region" description="Helical" evidence="7">
    <location>
        <begin position="410"/>
        <end position="431"/>
    </location>
</feature>
<dbReference type="PANTHER" id="PTHR30474:SF3">
    <property type="entry name" value="PEPTIDOGLYCAN GLYCOSYLTRANSFERASE RODA"/>
    <property type="match status" value="1"/>
</dbReference>
<feature type="transmembrane region" description="Helical" evidence="7">
    <location>
        <begin position="115"/>
        <end position="134"/>
    </location>
</feature>